<dbReference type="Proteomes" id="UP000617628">
    <property type="component" value="Unassembled WGS sequence"/>
</dbReference>
<comment type="caution">
    <text evidence="4">The sequence shown here is derived from an EMBL/GenBank/DDBJ whole genome shotgun (WGS) entry which is preliminary data.</text>
</comment>
<keyword evidence="4" id="KW-0378">Hydrolase</keyword>
<comment type="similarity">
    <text evidence="1">Belongs to the sulfatase family.</text>
</comment>
<proteinExistence type="inferred from homology"/>
<dbReference type="InterPro" id="IPR017850">
    <property type="entry name" value="Alkaline_phosphatase_core_sf"/>
</dbReference>
<evidence type="ECO:0000259" key="3">
    <source>
        <dbReference type="Pfam" id="PF00884"/>
    </source>
</evidence>
<keyword evidence="2" id="KW-0732">Signal</keyword>
<feature type="chain" id="PRO_5037342625" evidence="2">
    <location>
        <begin position="22"/>
        <end position="530"/>
    </location>
</feature>
<evidence type="ECO:0000256" key="1">
    <source>
        <dbReference type="ARBA" id="ARBA00008779"/>
    </source>
</evidence>
<dbReference type="AlphaFoldDB" id="A0A934S069"/>
<feature type="domain" description="Sulfatase N-terminal" evidence="3">
    <location>
        <begin position="28"/>
        <end position="370"/>
    </location>
</feature>
<dbReference type="EMBL" id="JAENIL010000011">
    <property type="protein sequence ID" value="MBK1876693.1"/>
    <property type="molecule type" value="Genomic_DNA"/>
</dbReference>
<gene>
    <name evidence="4" type="ORF">JIN87_07425</name>
</gene>
<accession>A0A934S069</accession>
<evidence type="ECO:0000256" key="2">
    <source>
        <dbReference type="SAM" id="SignalP"/>
    </source>
</evidence>
<evidence type="ECO:0000313" key="4">
    <source>
        <dbReference type="EMBL" id="MBK1876693.1"/>
    </source>
</evidence>
<dbReference type="SUPFAM" id="SSF53649">
    <property type="entry name" value="Alkaline phosphatase-like"/>
    <property type="match status" value="1"/>
</dbReference>
<reference evidence="4" key="1">
    <citation type="submission" date="2021-01" db="EMBL/GenBank/DDBJ databases">
        <title>Modified the classification status of verrucomicrobia.</title>
        <authorList>
            <person name="Feng X."/>
        </authorList>
    </citation>
    <scope>NUCLEOTIDE SEQUENCE</scope>
    <source>
        <strain evidence="4">KCTC 13126</strain>
    </source>
</reference>
<protein>
    <submittedName>
        <fullName evidence="4">Sulfatase-like hydrolase/transferase</fullName>
    </submittedName>
</protein>
<dbReference type="PANTHER" id="PTHR42693:SF33">
    <property type="entry name" value="ARYLSULFATASE"/>
    <property type="match status" value="1"/>
</dbReference>
<dbReference type="InterPro" id="IPR000917">
    <property type="entry name" value="Sulfatase_N"/>
</dbReference>
<feature type="signal peptide" evidence="2">
    <location>
        <begin position="1"/>
        <end position="21"/>
    </location>
</feature>
<dbReference type="Pfam" id="PF00884">
    <property type="entry name" value="Sulfatase"/>
    <property type="match status" value="1"/>
</dbReference>
<sequence>MKNNISKILALLVAFSAIVFAKAEERPPNIIFFIADDMYPEMFNCLGEGEDLYLTPNLDRLAEEGTVMVNQNVVSPVCTPSRYNCMTGQYASRATNREFVQKTADQGNQTVIQWNTFVVPGQKILPHYLKEAGYKTGMVGKNHVIGVKNLYRFPDYWADPKEPAVAEKVIENYEKTRQSILDAGFDYAESIYFDNPNFIGLGQLAVQNMDWIAQGGVEFIDQNAEDPFFLYFATTIPHAPSEPDRAWKADPLITAMGYLPSEPDVLPARETLTPRVEAAGVKGPNKEIVLWLDDAIGALLDKLEEKDILDNTVIFFFNDHGQNAKGTLYQGGTETPLIVWKSGGFEVGNESEAYIQNIDFAPTILDIAGADYPVEDFDGRSFKGVLDAKTKESRKSTYHELGYARAVVMDGLKYYAIRYPEFAETRSTEERAAVLKEYNDGRRMRKMEIVNYDPAAPYSHFSIVPGGQSAENRSYGKKPAYFEIDQLYDLNTDPGETVNLANNPEYASRLKALKAELQTYIDDLPGDFNL</sequence>
<evidence type="ECO:0000313" key="5">
    <source>
        <dbReference type="Proteomes" id="UP000617628"/>
    </source>
</evidence>
<keyword evidence="5" id="KW-1185">Reference proteome</keyword>
<dbReference type="GO" id="GO:0004065">
    <property type="term" value="F:arylsulfatase activity"/>
    <property type="evidence" value="ECO:0007669"/>
    <property type="project" value="TreeGrafter"/>
</dbReference>
<dbReference type="InterPro" id="IPR050738">
    <property type="entry name" value="Sulfatase"/>
</dbReference>
<dbReference type="RefSeq" id="WP_200354910.1">
    <property type="nucleotide sequence ID" value="NZ_JAENIL010000011.1"/>
</dbReference>
<dbReference type="PANTHER" id="PTHR42693">
    <property type="entry name" value="ARYLSULFATASE FAMILY MEMBER"/>
    <property type="match status" value="1"/>
</dbReference>
<name>A0A934S069_9BACT</name>
<organism evidence="4 5">
    <name type="scientific">Pelagicoccus mobilis</name>
    <dbReference type="NCBI Taxonomy" id="415221"/>
    <lineage>
        <taxon>Bacteria</taxon>
        <taxon>Pseudomonadati</taxon>
        <taxon>Verrucomicrobiota</taxon>
        <taxon>Opitutia</taxon>
        <taxon>Puniceicoccales</taxon>
        <taxon>Pelagicoccaceae</taxon>
        <taxon>Pelagicoccus</taxon>
    </lineage>
</organism>
<dbReference type="Gene3D" id="3.40.720.10">
    <property type="entry name" value="Alkaline Phosphatase, subunit A"/>
    <property type="match status" value="1"/>
</dbReference>